<evidence type="ECO:0000256" key="1">
    <source>
        <dbReference type="SAM" id="SignalP"/>
    </source>
</evidence>
<protein>
    <submittedName>
        <fullName evidence="2">Uncharacterized protein</fullName>
    </submittedName>
</protein>
<sequence>MKKYVTPFIIITMALTSACSNATDSAKNVEKASSEPVVKAISAEDQKIIDKYESYFKYYREGNFEEFQNKMKEVLPEVSKISDKNKREFMQMNIYMTLQDYDEALALNAKQIKEHPDNPALYISKCQILKIQEKDTHLITQCFDDAAFILKAQLDKPENKADPEYKQGEFTYLLAKYKGGHPEYKEKMQKYIADTKDENLKASFTTIYDVEVEN</sequence>
<name>A0ABR9NLQ8_9GAMM</name>
<reference evidence="2 3" key="1">
    <citation type="submission" date="2020-10" db="EMBL/GenBank/DDBJ databases">
        <authorList>
            <person name="Mohd Rani F."/>
        </authorList>
    </citation>
    <scope>NUCLEOTIDE SEQUENCE [LARGE SCALE GENOMIC DNA]</scope>
    <source>
        <strain evidence="2 3">AC1583</strain>
    </source>
</reference>
<keyword evidence="1" id="KW-0732">Signal</keyword>
<dbReference type="EMBL" id="JADAZL010000006">
    <property type="protein sequence ID" value="MBE2165400.1"/>
    <property type="molecule type" value="Genomic_DNA"/>
</dbReference>
<evidence type="ECO:0000313" key="2">
    <source>
        <dbReference type="EMBL" id="MBE2165400.1"/>
    </source>
</evidence>
<comment type="caution">
    <text evidence="2">The sequence shown here is derived from an EMBL/GenBank/DDBJ whole genome shotgun (WGS) entry which is preliminary data.</text>
</comment>
<evidence type="ECO:0000313" key="3">
    <source>
        <dbReference type="Proteomes" id="UP000619170"/>
    </source>
</evidence>
<dbReference type="RefSeq" id="WP_192834545.1">
    <property type="nucleotide sequence ID" value="NZ_JADAZL010000006.1"/>
</dbReference>
<dbReference type="Proteomes" id="UP000619170">
    <property type="component" value="Unassembled WGS sequence"/>
</dbReference>
<proteinExistence type="predicted"/>
<accession>A0ABR9NLQ8</accession>
<feature type="signal peptide" evidence="1">
    <location>
        <begin position="1"/>
        <end position="22"/>
    </location>
</feature>
<dbReference type="InterPro" id="IPR011990">
    <property type="entry name" value="TPR-like_helical_dom_sf"/>
</dbReference>
<organism evidence="2 3">
    <name type="scientific">Acinetobacter oleivorans</name>
    <dbReference type="NCBI Taxonomy" id="1148157"/>
    <lineage>
        <taxon>Bacteria</taxon>
        <taxon>Pseudomonadati</taxon>
        <taxon>Pseudomonadota</taxon>
        <taxon>Gammaproteobacteria</taxon>
        <taxon>Moraxellales</taxon>
        <taxon>Moraxellaceae</taxon>
        <taxon>Acinetobacter</taxon>
    </lineage>
</organism>
<dbReference type="SUPFAM" id="SSF48452">
    <property type="entry name" value="TPR-like"/>
    <property type="match status" value="1"/>
</dbReference>
<reference evidence="3" key="2">
    <citation type="submission" date="2023-07" db="EMBL/GenBank/DDBJ databases">
        <title>Acinetobacter oleivorans assembled AC1583.</title>
        <authorList>
            <person name="Yeo C.C."/>
        </authorList>
    </citation>
    <scope>NUCLEOTIDE SEQUENCE [LARGE SCALE GENOMIC DNA]</scope>
    <source>
        <strain evidence="3">AC1583</strain>
    </source>
</reference>
<keyword evidence="3" id="KW-1185">Reference proteome</keyword>
<gene>
    <name evidence="2" type="ORF">IIQ43_12790</name>
</gene>
<dbReference type="PROSITE" id="PS51257">
    <property type="entry name" value="PROKAR_LIPOPROTEIN"/>
    <property type="match status" value="1"/>
</dbReference>
<feature type="chain" id="PRO_5045243633" evidence="1">
    <location>
        <begin position="23"/>
        <end position="214"/>
    </location>
</feature>